<dbReference type="Pfam" id="PF17802">
    <property type="entry name" value="SpaA"/>
    <property type="match status" value="2"/>
</dbReference>
<dbReference type="InterPro" id="IPR013783">
    <property type="entry name" value="Ig-like_fold"/>
</dbReference>
<comment type="similarity">
    <text evidence="1">Belongs to the serine-aspartate repeat-containing protein (SDr) family.</text>
</comment>
<proteinExistence type="inferred from homology"/>
<dbReference type="PANTHER" id="PTHR36108">
    <property type="entry name" value="COLOSSIN-B-RELATED"/>
    <property type="match status" value="1"/>
</dbReference>
<sequence length="1670" mass="171157">MPRIASLVRALVVVAVMAGLVGQLASPVAAQEEPPSNAAPTIVSSPATATVQDTPIVVDLLAFATDPDPGDVLTVASIGPAASGAAVNNGDGTATYTPAPGFAGEDRFTFAIADAAGATATGELLVQVAAASLVDGGIVAPEETLLPTDPPPTSNTPPIAGDLSVETTVGTAIRIHLDDLAYDPDGDPIAFTGVGEVVHGVATIEDTTIVFVPEAGFAGNAGFTYTVADALAAGSGTVTIEVIARTGLVVTVYGHDTGVTPLPDFCLDVYPGAGTGGAIASACDDDDNAADGRIDLTVDAGDYLLDVRTSWPGYAANLIVPATVVARVAAPLDVVLPAEAVMTITKLGADTGQTPLPGACFAIHRDGDGDGAFDPAYLGTGTGHHPGTDGSLGGSCDAFSGVLDGVTRIGGWAPGTYFVVEESAPFGYLLAEPLAVTVTAGEQKSVPFVDRPGGAIVTVYGAGNQSGPLPGSIVFDIYTDAGGGALGDHVTSGATGDRPGSFHAAIRPGNYVLVMAAWSTPDGYLPMANRPFAVVEGAVTRLDVVLDAPNGDLDVVVLGADTGTTPLPGACFDLYLDDGDAMFGKAGDEFRGGRCDDEDGSDGILRFAELPAGRLYYLIETRSPLGYLLDATPREVRVAPNTTTRYEVVDRPGGLVVAVLGADTDGAPLPGACFTVHLDNGKGGAGTFVALVCDDADGARDGTLSRAIAPGAYILGQQAAPDGYAPIAPRGFQIANGAATRLDITLTRATAELTVTRRGADAGSAALPGACFDLHRDNGDGVFAPATDVRAAGRCDAEDPKDLVGGNGQTHFTGIAPGTYFLVETRTPAGHGTALPILVEGLQGGEARQVAVLDPAPATLTVLSRVDPDYHIDSKGYGACFDLRRDANGNGAPDADEPTVASACDFSLPLGDDGITEFWFPVPPGSYLLVETTIPVTASYHELLRAEPHPVTLLPGEHANTTVLHPTRNAFLVLDLRNNRFPRRTLHDACVDLRRDSDGDGVVDGDADPVAFTECDFTFNDMGHDGELWIDEIPPGRYIVVETKAPYDPESGEQYLLADPLPLNLLAGHQSVRLEHRSTTGDLTVVKLAADQGTTPIPGACFALHQDADANGVPDAGVATVASACDGPKDLVGGGDGHTEFVAQRPGRYVVVETTAPGGYALASPVPVEFKAGTHTELDVTDAPLAPMVAALDAYQGLAEGSLESFDLGSFTNVATNGPWTVSVVWGDGATETFEVPQTGALGVRAHAYPDEGAYTATVEVRGRFGAAGASRMTVEVANVAPSLGPIVAPSVDEGSETQIAVLATDPGPGDVLTIAYDCDNDLNYESTTGRCRFHDDGFPQVNVRVDDGDGGVTLGSTAVYVYNARPTVTAPADQTADEGSHTALELGSFADPGRDDPWTMDVNWGDGTSDRTTLIAPGALGSLIHRYADDGDYTVELVVMDEDQAFSFPATFTVRVANVAPTATANFDAAAVGCGIGNASLTISAFDPGADDLTGSIAWGDGTPSEVFAPVAGGSRSFLHTYAKSGRYTATVSVSDGASGGVATASVSVSFDITRGGVLPPIDQDGSSRFSNKGNVPVKVQFLDCDGSTPSDLAPTLTVTILSGGVPVGTINEPIATGTGDTSGVLHYADGIYSYNLSARQLPDPTATYRITITVPRTGQTITATFGIK</sequence>
<evidence type="ECO:0000313" key="6">
    <source>
        <dbReference type="EMBL" id="CAA9566246.1"/>
    </source>
</evidence>
<feature type="chain" id="PRO_5026720466" description="PKD domain-containing protein" evidence="4">
    <location>
        <begin position="26"/>
        <end position="1670"/>
    </location>
</feature>
<dbReference type="InterPro" id="IPR035986">
    <property type="entry name" value="PKD_dom_sf"/>
</dbReference>
<dbReference type="InterPro" id="IPR000601">
    <property type="entry name" value="PKD_dom"/>
</dbReference>
<dbReference type="InterPro" id="IPR022409">
    <property type="entry name" value="PKD/Chitinase_dom"/>
</dbReference>
<evidence type="ECO:0000256" key="3">
    <source>
        <dbReference type="ARBA" id="ARBA00022729"/>
    </source>
</evidence>
<name>A0A6J4V224_9BACT</name>
<dbReference type="SMART" id="SM00089">
    <property type="entry name" value="PKD"/>
    <property type="match status" value="2"/>
</dbReference>
<reference evidence="6" key="1">
    <citation type="submission" date="2020-02" db="EMBL/GenBank/DDBJ databases">
        <authorList>
            <person name="Meier V. D."/>
        </authorList>
    </citation>
    <scope>NUCLEOTIDE SEQUENCE</scope>
    <source>
        <strain evidence="6">AVDCRST_MAG73</strain>
    </source>
</reference>
<dbReference type="SUPFAM" id="SSF49299">
    <property type="entry name" value="PKD domain"/>
    <property type="match status" value="2"/>
</dbReference>
<accession>A0A6J4V224</accession>
<organism evidence="6">
    <name type="scientific">uncultured Thermomicrobiales bacterium</name>
    <dbReference type="NCBI Taxonomy" id="1645740"/>
    <lineage>
        <taxon>Bacteria</taxon>
        <taxon>Pseudomonadati</taxon>
        <taxon>Thermomicrobiota</taxon>
        <taxon>Thermomicrobia</taxon>
        <taxon>Thermomicrobiales</taxon>
        <taxon>environmental samples</taxon>
    </lineage>
</organism>
<dbReference type="Gene3D" id="2.60.40.3440">
    <property type="match status" value="1"/>
</dbReference>
<dbReference type="Gene3D" id="2.60.40.10">
    <property type="entry name" value="Immunoglobulins"/>
    <property type="match status" value="7"/>
</dbReference>
<dbReference type="Pfam" id="PF17892">
    <property type="entry name" value="Cadherin_5"/>
    <property type="match status" value="1"/>
</dbReference>
<dbReference type="Pfam" id="PF18911">
    <property type="entry name" value="PKD_4"/>
    <property type="match status" value="1"/>
</dbReference>
<feature type="domain" description="PKD" evidence="5">
    <location>
        <begin position="1371"/>
        <end position="1457"/>
    </location>
</feature>
<evidence type="ECO:0000256" key="4">
    <source>
        <dbReference type="SAM" id="SignalP"/>
    </source>
</evidence>
<dbReference type="InterPro" id="IPR041690">
    <property type="entry name" value="Cadherin_5"/>
</dbReference>
<feature type="signal peptide" evidence="4">
    <location>
        <begin position="1"/>
        <end position="25"/>
    </location>
</feature>
<dbReference type="PROSITE" id="PS50093">
    <property type="entry name" value="PKD"/>
    <property type="match status" value="2"/>
</dbReference>
<evidence type="ECO:0000256" key="2">
    <source>
        <dbReference type="ARBA" id="ARBA00022525"/>
    </source>
</evidence>
<feature type="domain" description="PKD" evidence="5">
    <location>
        <begin position="1501"/>
        <end position="1550"/>
    </location>
</feature>
<dbReference type="Pfam" id="PF17963">
    <property type="entry name" value="Big_9"/>
    <property type="match status" value="1"/>
</dbReference>
<evidence type="ECO:0000259" key="5">
    <source>
        <dbReference type="PROSITE" id="PS50093"/>
    </source>
</evidence>
<keyword evidence="3 4" id="KW-0732">Signal</keyword>
<evidence type="ECO:0000256" key="1">
    <source>
        <dbReference type="ARBA" id="ARBA00007257"/>
    </source>
</evidence>
<dbReference type="PANTHER" id="PTHR36108:SF13">
    <property type="entry name" value="COLOSSIN-B-RELATED"/>
    <property type="match status" value="1"/>
</dbReference>
<protein>
    <recommendedName>
        <fullName evidence="5">PKD domain-containing protein</fullName>
    </recommendedName>
</protein>
<dbReference type="Gene3D" id="2.60.40.2810">
    <property type="match status" value="1"/>
</dbReference>
<keyword evidence="2" id="KW-0964">Secreted</keyword>
<dbReference type="InterPro" id="IPR041033">
    <property type="entry name" value="SpaA_PFL_dom_1"/>
</dbReference>
<dbReference type="CDD" id="cd00146">
    <property type="entry name" value="PKD"/>
    <property type="match status" value="1"/>
</dbReference>
<dbReference type="EMBL" id="CADCWE010000269">
    <property type="protein sequence ID" value="CAA9566246.1"/>
    <property type="molecule type" value="Genomic_DNA"/>
</dbReference>
<gene>
    <name evidence="6" type="ORF">AVDCRST_MAG73-4205</name>
</gene>